<gene>
    <name evidence="8" type="ORF">ACFQGU_15395</name>
</gene>
<dbReference type="Proteomes" id="UP001596138">
    <property type="component" value="Unassembled WGS sequence"/>
</dbReference>
<keyword evidence="6" id="KW-0411">Iron-sulfur</keyword>
<evidence type="ECO:0000256" key="6">
    <source>
        <dbReference type="ARBA" id="ARBA00023014"/>
    </source>
</evidence>
<dbReference type="SUPFAM" id="SSF54862">
    <property type="entry name" value="4Fe-4S ferredoxins"/>
    <property type="match status" value="1"/>
</dbReference>
<keyword evidence="4" id="KW-0249">Electron transport</keyword>
<evidence type="ECO:0000313" key="9">
    <source>
        <dbReference type="Proteomes" id="UP001596138"/>
    </source>
</evidence>
<keyword evidence="3" id="KW-0479">Metal-binding</keyword>
<comment type="cofactor">
    <cofactor evidence="1">
        <name>[3Fe-4S] cluster</name>
        <dbReference type="ChEBI" id="CHEBI:21137"/>
    </cofactor>
</comment>
<evidence type="ECO:0000256" key="2">
    <source>
        <dbReference type="ARBA" id="ARBA00022448"/>
    </source>
</evidence>
<comment type="caution">
    <text evidence="8">The sequence shown here is derived from an EMBL/GenBank/DDBJ whole genome shotgun (WGS) entry which is preliminary data.</text>
</comment>
<evidence type="ECO:0000256" key="5">
    <source>
        <dbReference type="ARBA" id="ARBA00023004"/>
    </source>
</evidence>
<organism evidence="8 9">
    <name type="scientific">Longivirga aurantiaca</name>
    <dbReference type="NCBI Taxonomy" id="1837743"/>
    <lineage>
        <taxon>Bacteria</taxon>
        <taxon>Bacillati</taxon>
        <taxon>Actinomycetota</taxon>
        <taxon>Actinomycetes</taxon>
        <taxon>Sporichthyales</taxon>
        <taxon>Sporichthyaceae</taxon>
        <taxon>Longivirga</taxon>
    </lineage>
</organism>
<dbReference type="PANTHER" id="PTHR36923:SF3">
    <property type="entry name" value="FERREDOXIN"/>
    <property type="match status" value="1"/>
</dbReference>
<evidence type="ECO:0000256" key="3">
    <source>
        <dbReference type="ARBA" id="ARBA00022723"/>
    </source>
</evidence>
<evidence type="ECO:0000256" key="7">
    <source>
        <dbReference type="ARBA" id="ARBA00023291"/>
    </source>
</evidence>
<proteinExistence type="predicted"/>
<dbReference type="InterPro" id="IPR051269">
    <property type="entry name" value="Fe-S_cluster_ET"/>
</dbReference>
<dbReference type="EMBL" id="JBHSTI010000009">
    <property type="protein sequence ID" value="MFC6239263.1"/>
    <property type="molecule type" value="Genomic_DNA"/>
</dbReference>
<keyword evidence="9" id="KW-1185">Reference proteome</keyword>
<name>A0ABW1T3G4_9ACTN</name>
<evidence type="ECO:0000313" key="8">
    <source>
        <dbReference type="EMBL" id="MFC6239263.1"/>
    </source>
</evidence>
<keyword evidence="7" id="KW-0003">3Fe-4S</keyword>
<reference evidence="9" key="1">
    <citation type="journal article" date="2019" name="Int. J. Syst. Evol. Microbiol.">
        <title>The Global Catalogue of Microorganisms (GCM) 10K type strain sequencing project: providing services to taxonomists for standard genome sequencing and annotation.</title>
        <authorList>
            <consortium name="The Broad Institute Genomics Platform"/>
            <consortium name="The Broad Institute Genome Sequencing Center for Infectious Disease"/>
            <person name="Wu L."/>
            <person name="Ma J."/>
        </authorList>
    </citation>
    <scope>NUCLEOTIDE SEQUENCE [LARGE SCALE GENOMIC DNA]</scope>
    <source>
        <strain evidence="9">CGMCC 4.7317</strain>
    </source>
</reference>
<keyword evidence="2" id="KW-0813">Transport</keyword>
<accession>A0ABW1T3G4</accession>
<protein>
    <submittedName>
        <fullName evidence="8">Ferredoxin</fullName>
    </submittedName>
</protein>
<keyword evidence="5" id="KW-0408">Iron</keyword>
<dbReference type="RefSeq" id="WP_386768395.1">
    <property type="nucleotide sequence ID" value="NZ_JBHSTI010000009.1"/>
</dbReference>
<dbReference type="PANTHER" id="PTHR36923">
    <property type="entry name" value="FERREDOXIN"/>
    <property type="match status" value="1"/>
</dbReference>
<dbReference type="Pfam" id="PF13459">
    <property type="entry name" value="Fer4_15"/>
    <property type="match status" value="1"/>
</dbReference>
<evidence type="ECO:0000256" key="4">
    <source>
        <dbReference type="ARBA" id="ARBA00022982"/>
    </source>
</evidence>
<sequence length="63" mass="6579">MRATVNQEFCESAGVCRGLVPDVFVLAGDGTTQAVAADVPLELEEDVTLAIDSCPRLAISLLS</sequence>
<dbReference type="Gene3D" id="3.30.70.20">
    <property type="match status" value="1"/>
</dbReference>
<evidence type="ECO:0000256" key="1">
    <source>
        <dbReference type="ARBA" id="ARBA00001927"/>
    </source>
</evidence>